<gene>
    <name evidence="1" type="ORF">BJL86_2166</name>
</gene>
<dbReference type="AlphaFoldDB" id="A0A173LQ88"/>
<name>A0A173LQ88_9ACTN</name>
<dbReference type="PROSITE" id="PS51257">
    <property type="entry name" value="PROKAR_LIPOPROTEIN"/>
    <property type="match status" value="1"/>
</dbReference>
<accession>A0A173LQ88</accession>
<keyword evidence="2" id="KW-1185">Reference proteome</keyword>
<dbReference type="Proteomes" id="UP000186104">
    <property type="component" value="Chromosome"/>
</dbReference>
<organism evidence="1 2">
    <name type="scientific">Dietzia timorensis</name>
    <dbReference type="NCBI Taxonomy" id="499555"/>
    <lineage>
        <taxon>Bacteria</taxon>
        <taxon>Bacillati</taxon>
        <taxon>Actinomycetota</taxon>
        <taxon>Actinomycetes</taxon>
        <taxon>Mycobacteriales</taxon>
        <taxon>Dietziaceae</taxon>
        <taxon>Dietzia</taxon>
    </lineage>
</organism>
<dbReference type="EMBL" id="CP015961">
    <property type="protein sequence ID" value="ANI92932.1"/>
    <property type="molecule type" value="Genomic_DNA"/>
</dbReference>
<sequence length="316" mass="34269">MRSDYVRTKTVAVALALLSISVLGAGCGTGVNREKTEQALELAAREQGYEGRVSFSTGEYKSEASLSAQINAGDATPEEAAEMIDFVNEQFRSDDARGYSGKRLSMSWTVGGTEVWIDEGADIALLRSISELATGSDRVTMVQSKLDNEIIEIDLKPCETAQCINKTINDTGEELDALYAQQARSLATESSELISGSPQMFSVDFSRTANDPDEGLTIMLNGEPETDVAQENGSTRVSDSLHEAAGIIDLTAPYELTTFVDSPSTVKLHRSFSEEIPDKKFEEALSRVMTFACGKVDTVEDNYSEFDVASSPECNE</sequence>
<evidence type="ECO:0000313" key="1">
    <source>
        <dbReference type="EMBL" id="ANI92932.1"/>
    </source>
</evidence>
<protein>
    <submittedName>
        <fullName evidence="1">Uncharacterized protein</fullName>
    </submittedName>
</protein>
<reference evidence="1 2" key="1">
    <citation type="submission" date="2016-06" db="EMBL/GenBank/DDBJ databases">
        <title>Complete genome sequence of a saline-alkali tolerant type strain Dietzia timorensis ID05-A0528T.</title>
        <authorList>
            <person name="Wu X."/>
        </authorList>
    </citation>
    <scope>NUCLEOTIDE SEQUENCE [LARGE SCALE GENOMIC DNA]</scope>
    <source>
        <strain evidence="1 2">ID05-A0528</strain>
    </source>
</reference>
<dbReference type="KEGG" id="dtm:BJL86_2166"/>
<evidence type="ECO:0000313" key="2">
    <source>
        <dbReference type="Proteomes" id="UP000186104"/>
    </source>
</evidence>
<proteinExistence type="predicted"/>